<comment type="caution">
    <text evidence="2">The sequence shown here is derived from an EMBL/GenBank/DDBJ whole genome shotgun (WGS) entry which is preliminary data.</text>
</comment>
<keyword evidence="1" id="KW-0732">Signal</keyword>
<sequence>MTFGAHNLACKLIPLACAFSGAAAATPEWTEFAISADSTLFATHVVPDRQQRIREARVASALNLALDSGLFQLDTAYTLQSRVDRNMVEARNGVSEQLRARLHSQALDQMLGVQLGVNADGLRVAGGDSYRSRLAPVLSASIDGLARIDLGYEYRLEKPAENAVESTYSGYSVQLEGSLPWARDLSWSGRYSNADIFDDGSAFTRNVESYTLVSTYRFSESLELQLSAAVQENQKVLEAVTESSQQERYGTSLAWSPSPLLSLGLRLNALEQSLDDSRELFGGGELTFSPQPSWELSFSYGLQPAQEEAAWMLRTRYDFGG</sequence>
<gene>
    <name evidence="2" type="ORF">E4634_06565</name>
</gene>
<reference evidence="2 3" key="1">
    <citation type="submission" date="2019-04" db="EMBL/GenBank/DDBJ databases">
        <title>Taxonomy of novel Haliea sp. from mangrove soil of West Coast of India.</title>
        <authorList>
            <person name="Verma A."/>
            <person name="Kumar P."/>
            <person name="Krishnamurthi S."/>
        </authorList>
    </citation>
    <scope>NUCLEOTIDE SEQUENCE [LARGE SCALE GENOMIC DNA]</scope>
    <source>
        <strain evidence="2 3">SAOS-164</strain>
    </source>
</reference>
<dbReference type="Proteomes" id="UP000298050">
    <property type="component" value="Unassembled WGS sequence"/>
</dbReference>
<feature type="signal peptide" evidence="1">
    <location>
        <begin position="1"/>
        <end position="25"/>
    </location>
</feature>
<accession>A0A4Z0M5T2</accession>
<evidence type="ECO:0000256" key="1">
    <source>
        <dbReference type="SAM" id="SignalP"/>
    </source>
</evidence>
<dbReference type="RefSeq" id="WP_135441997.1">
    <property type="nucleotide sequence ID" value="NZ_SRLE01000005.1"/>
</dbReference>
<evidence type="ECO:0000313" key="3">
    <source>
        <dbReference type="Proteomes" id="UP000298050"/>
    </source>
</evidence>
<proteinExistence type="predicted"/>
<organism evidence="2 3">
    <name type="scientific">Mangrovimicrobium sediminis</name>
    <dbReference type="NCBI Taxonomy" id="2562682"/>
    <lineage>
        <taxon>Bacteria</taxon>
        <taxon>Pseudomonadati</taxon>
        <taxon>Pseudomonadota</taxon>
        <taxon>Gammaproteobacteria</taxon>
        <taxon>Cellvibrionales</taxon>
        <taxon>Halieaceae</taxon>
        <taxon>Mangrovimicrobium</taxon>
    </lineage>
</organism>
<feature type="chain" id="PRO_5021210057" description="DUF481 domain-containing protein" evidence="1">
    <location>
        <begin position="26"/>
        <end position="321"/>
    </location>
</feature>
<evidence type="ECO:0000313" key="2">
    <source>
        <dbReference type="EMBL" id="TGD74851.1"/>
    </source>
</evidence>
<dbReference type="EMBL" id="SRLE01000005">
    <property type="protein sequence ID" value="TGD74851.1"/>
    <property type="molecule type" value="Genomic_DNA"/>
</dbReference>
<keyword evidence="3" id="KW-1185">Reference proteome</keyword>
<name>A0A4Z0M5T2_9GAMM</name>
<evidence type="ECO:0008006" key="4">
    <source>
        <dbReference type="Google" id="ProtNLM"/>
    </source>
</evidence>
<dbReference type="AlphaFoldDB" id="A0A4Z0M5T2"/>
<protein>
    <recommendedName>
        <fullName evidence="4">DUF481 domain-containing protein</fullName>
    </recommendedName>
</protein>